<organism evidence="4 5">
    <name type="scientific">Pacificimonas pallii</name>
    <dbReference type="NCBI Taxonomy" id="2827236"/>
    <lineage>
        <taxon>Bacteria</taxon>
        <taxon>Pseudomonadati</taxon>
        <taxon>Pseudomonadota</taxon>
        <taxon>Alphaproteobacteria</taxon>
        <taxon>Sphingomonadales</taxon>
        <taxon>Sphingosinicellaceae</taxon>
        <taxon>Pacificimonas</taxon>
    </lineage>
</organism>
<feature type="compositionally biased region" description="Polar residues" evidence="2">
    <location>
        <begin position="86"/>
        <end position="95"/>
    </location>
</feature>
<name>A0ABS6SAI3_9SPHN</name>
<evidence type="ECO:0000313" key="4">
    <source>
        <dbReference type="EMBL" id="MBV7255404.1"/>
    </source>
</evidence>
<dbReference type="RefSeq" id="WP_218443706.1">
    <property type="nucleotide sequence ID" value="NZ_JAGSPA010000001.1"/>
</dbReference>
<evidence type="ECO:0000313" key="5">
    <source>
        <dbReference type="Proteomes" id="UP000722336"/>
    </source>
</evidence>
<dbReference type="Proteomes" id="UP000722336">
    <property type="component" value="Unassembled WGS sequence"/>
</dbReference>
<dbReference type="EMBL" id="JAGSPA010000001">
    <property type="protein sequence ID" value="MBV7255404.1"/>
    <property type="molecule type" value="Genomic_DNA"/>
</dbReference>
<evidence type="ECO:0008006" key="6">
    <source>
        <dbReference type="Google" id="ProtNLM"/>
    </source>
</evidence>
<evidence type="ECO:0000256" key="1">
    <source>
        <dbReference type="SAM" id="Coils"/>
    </source>
</evidence>
<feature type="transmembrane region" description="Helical" evidence="3">
    <location>
        <begin position="12"/>
        <end position="28"/>
    </location>
</feature>
<keyword evidence="5" id="KW-1185">Reference proteome</keyword>
<sequence>MAFTLDGQAMLYIAIGILAGLVLGWLLFRGAGKRAALEAELSETEGELAATRERNAILEREIASSRDQIKPLADEVDRLRAMKSPAKTNPSSTAAPVTPRTEQEGGIRPGMKIDTFLSAPHGEADDLQLIKGVGPKMEAHLNEMGIYHFAQIADWTPKEIKLVDAKLGTFKGRIQRDQLTEQAKLLAAGRVTEYEARFGKLGAPS</sequence>
<keyword evidence="3" id="KW-1133">Transmembrane helix</keyword>
<gene>
    <name evidence="4" type="ORF">KCG44_01255</name>
</gene>
<evidence type="ECO:0000256" key="2">
    <source>
        <dbReference type="SAM" id="MobiDB-lite"/>
    </source>
</evidence>
<feature type="coiled-coil region" evidence="1">
    <location>
        <begin position="34"/>
        <end position="68"/>
    </location>
</feature>
<proteinExistence type="predicted"/>
<protein>
    <recommendedName>
        <fullName evidence="6">Flap endonuclease-1-like 5' DNA nuclease</fullName>
    </recommendedName>
</protein>
<keyword evidence="1" id="KW-0175">Coiled coil</keyword>
<reference evidence="4 5" key="1">
    <citation type="submission" date="2021-04" db="EMBL/GenBank/DDBJ databases">
        <authorList>
            <person name="Pira H."/>
            <person name="Risdian C."/>
            <person name="Wink J."/>
        </authorList>
    </citation>
    <scope>NUCLEOTIDE SEQUENCE [LARGE SCALE GENOMIC DNA]</scope>
    <source>
        <strain evidence="4 5">WHA3</strain>
    </source>
</reference>
<keyword evidence="3" id="KW-0812">Transmembrane</keyword>
<comment type="caution">
    <text evidence="4">The sequence shown here is derived from an EMBL/GenBank/DDBJ whole genome shotgun (WGS) entry which is preliminary data.</text>
</comment>
<feature type="region of interest" description="Disordered" evidence="2">
    <location>
        <begin position="81"/>
        <end position="108"/>
    </location>
</feature>
<evidence type="ECO:0000256" key="3">
    <source>
        <dbReference type="SAM" id="Phobius"/>
    </source>
</evidence>
<keyword evidence="3" id="KW-0472">Membrane</keyword>
<accession>A0ABS6SAI3</accession>